<dbReference type="AlphaFoldDB" id="A0A0G4MW37"/>
<reference evidence="5" key="2">
    <citation type="journal article" date="2021" name="Mol. Plant Pathol.">
        <title>A 20-kb lineage-specific genomic region tames virulence in pathogenic amphidiploid Verticillium longisporum.</title>
        <authorList>
            <person name="Harting R."/>
            <person name="Starke J."/>
            <person name="Kusch H."/>
            <person name="Poggeler S."/>
            <person name="Maurus I."/>
            <person name="Schluter R."/>
            <person name="Landesfeind M."/>
            <person name="Bulla I."/>
            <person name="Nowrousian M."/>
            <person name="de Jonge R."/>
            <person name="Stahlhut G."/>
            <person name="Hoff K.J."/>
            <person name="Asshauer K.P."/>
            <person name="Thurmer A."/>
            <person name="Stanke M."/>
            <person name="Daniel R."/>
            <person name="Morgenstern B."/>
            <person name="Thomma B.P.H.J."/>
            <person name="Kronstad J.W."/>
            <person name="Braus-Stromeyer S.A."/>
            <person name="Braus G.H."/>
        </authorList>
    </citation>
    <scope>NUCLEOTIDE SEQUENCE</scope>
    <source>
        <strain evidence="5">Vl32</strain>
    </source>
</reference>
<accession>A0A0G4MW37</accession>
<evidence type="ECO:0000313" key="3">
    <source>
        <dbReference type="EMBL" id="CRK29706.1"/>
    </source>
</evidence>
<dbReference type="EMBL" id="CVQI01031563">
    <property type="protein sequence ID" value="CRK38571.1"/>
    <property type="molecule type" value="Genomic_DNA"/>
</dbReference>
<organism evidence="4 7">
    <name type="scientific">Verticillium longisporum</name>
    <name type="common">Verticillium dahliae var. longisporum</name>
    <dbReference type="NCBI Taxonomy" id="100787"/>
    <lineage>
        <taxon>Eukaryota</taxon>
        <taxon>Fungi</taxon>
        <taxon>Dikarya</taxon>
        <taxon>Ascomycota</taxon>
        <taxon>Pezizomycotina</taxon>
        <taxon>Sordariomycetes</taxon>
        <taxon>Hypocreomycetidae</taxon>
        <taxon>Glomerellales</taxon>
        <taxon>Plectosphaerellaceae</taxon>
        <taxon>Verticillium</taxon>
    </lineage>
</organism>
<keyword evidence="1" id="KW-0732">Signal</keyword>
<feature type="signal peptide" evidence="1">
    <location>
        <begin position="1"/>
        <end position="17"/>
    </location>
</feature>
<gene>
    <name evidence="3" type="ORF">BN1708_015653</name>
    <name evidence="4" type="ORF">BN1723_015359</name>
    <name evidence="5" type="ORF">HYQ45_003291</name>
</gene>
<name>A0A0G4MW37_VERLO</name>
<feature type="domain" description="CHRD" evidence="2">
    <location>
        <begin position="37"/>
        <end position="183"/>
    </location>
</feature>
<dbReference type="EMBL" id="JAEMWZ010000051">
    <property type="protein sequence ID" value="KAG7139852.1"/>
    <property type="molecule type" value="Genomic_DNA"/>
</dbReference>
<evidence type="ECO:0000313" key="6">
    <source>
        <dbReference type="Proteomes" id="UP000044602"/>
    </source>
</evidence>
<evidence type="ECO:0000313" key="5">
    <source>
        <dbReference type="EMBL" id="KAG7139852.1"/>
    </source>
</evidence>
<evidence type="ECO:0000313" key="7">
    <source>
        <dbReference type="Proteomes" id="UP000045706"/>
    </source>
</evidence>
<dbReference type="InterPro" id="IPR010895">
    <property type="entry name" value="CHRD"/>
</dbReference>
<dbReference type="OrthoDB" id="3554264at2759"/>
<feature type="chain" id="PRO_5010420107" description="CHRD domain-containing protein" evidence="1">
    <location>
        <begin position="18"/>
        <end position="188"/>
    </location>
</feature>
<reference evidence="6 7" key="1">
    <citation type="submission" date="2015-05" db="EMBL/GenBank/DDBJ databases">
        <authorList>
            <person name="Fogelqvist Johan"/>
        </authorList>
    </citation>
    <scope>NUCLEOTIDE SEQUENCE [LARGE SCALE GENOMIC DNA]</scope>
    <source>
        <strain evidence="3">VL1</strain>
        <strain evidence="4">VL2</strain>
    </source>
</reference>
<dbReference type="Proteomes" id="UP000689129">
    <property type="component" value="Unassembled WGS sequence"/>
</dbReference>
<evidence type="ECO:0000259" key="2">
    <source>
        <dbReference type="SMART" id="SM00754"/>
    </source>
</evidence>
<protein>
    <recommendedName>
        <fullName evidence="2">CHRD domain-containing protein</fullName>
    </recommendedName>
</protein>
<sequence length="188" mass="19759">MKFSVAALALGLTAVMATPTKKIIHKGASAFPFTFTSTFSVYATPEEVVNPEGVYTGGLKGSKSWSNFGINSHEDVICYNISVSGFQGEYQSLALTATHIHQGAKGKSGPPRVVFPDPEGEGDVRTSIGCIQGPFVTGVKPNGGPDAGEGFTLSRIEQNPTDYYVDIHSSLAVPGAVRGQFKKGKGDC</sequence>
<evidence type="ECO:0000313" key="4">
    <source>
        <dbReference type="EMBL" id="CRK38571.1"/>
    </source>
</evidence>
<proteinExistence type="predicted"/>
<dbReference type="Pfam" id="PF07452">
    <property type="entry name" value="CHRD"/>
    <property type="match status" value="1"/>
</dbReference>
<keyword evidence="6" id="KW-1185">Reference proteome</keyword>
<dbReference type="Proteomes" id="UP000044602">
    <property type="component" value="Unassembled WGS sequence"/>
</dbReference>
<dbReference type="SMART" id="SM00754">
    <property type="entry name" value="CHRD"/>
    <property type="match status" value="1"/>
</dbReference>
<dbReference type="EMBL" id="CVQH01021218">
    <property type="protein sequence ID" value="CRK29706.1"/>
    <property type="molecule type" value="Genomic_DNA"/>
</dbReference>
<dbReference type="Proteomes" id="UP000045706">
    <property type="component" value="Unassembled WGS sequence"/>
</dbReference>
<evidence type="ECO:0000256" key="1">
    <source>
        <dbReference type="SAM" id="SignalP"/>
    </source>
</evidence>